<dbReference type="NCBIfam" id="NF010748">
    <property type="entry name" value="PRK14150.1"/>
    <property type="match status" value="1"/>
</dbReference>
<comment type="function">
    <text evidence="3 4">Participates actively in the response to hyperosmotic and heat shock by preventing the aggregation of stress-denatured proteins, in association with DnaK and GrpE. It is the nucleotide exchange factor for DnaK and may function as a thermosensor. Unfolded proteins bind initially to DnaJ; upon interaction with the DnaJ-bound protein, DnaK hydrolyzes its bound ATP, resulting in the formation of a stable complex. GrpE releases ADP from DnaK; ATP binding to DnaK triggers the release of the substrate protein, thus completing the reaction cycle. Several rounds of ATP-dependent interactions between DnaJ, DnaK and GrpE are required for fully efficient folding.</text>
</comment>
<proteinExistence type="inferred from homology"/>
<dbReference type="Gene3D" id="2.30.22.10">
    <property type="entry name" value="Head domain of nucleotide exchange factor GrpE"/>
    <property type="match status" value="1"/>
</dbReference>
<dbReference type="PROSITE" id="PS01071">
    <property type="entry name" value="GRPE"/>
    <property type="match status" value="1"/>
</dbReference>
<dbReference type="InterPro" id="IPR000740">
    <property type="entry name" value="GrpE"/>
</dbReference>
<feature type="region of interest" description="Disordered" evidence="7">
    <location>
        <begin position="1"/>
        <end position="59"/>
    </location>
</feature>
<evidence type="ECO:0000256" key="1">
    <source>
        <dbReference type="ARBA" id="ARBA00009054"/>
    </source>
</evidence>
<dbReference type="EMBL" id="AP019416">
    <property type="protein sequence ID" value="BBI48028.1"/>
    <property type="molecule type" value="Genomic_DNA"/>
</dbReference>
<feature type="coiled-coil region" evidence="6">
    <location>
        <begin position="59"/>
        <end position="137"/>
    </location>
</feature>
<gene>
    <name evidence="3 8" type="primary">grpE</name>
    <name evidence="8" type="ORF">HORIV_04490</name>
</gene>
<dbReference type="SUPFAM" id="SSF51064">
    <property type="entry name" value="Head domain of nucleotide exchange factor GrpE"/>
    <property type="match status" value="1"/>
</dbReference>
<comment type="subcellular location">
    <subcellularLocation>
        <location evidence="3">Cytoplasm</location>
    </subcellularLocation>
</comment>
<feature type="compositionally biased region" description="Basic and acidic residues" evidence="7">
    <location>
        <begin position="12"/>
        <end position="37"/>
    </location>
</feature>
<evidence type="ECO:0000256" key="2">
    <source>
        <dbReference type="ARBA" id="ARBA00023186"/>
    </source>
</evidence>
<evidence type="ECO:0000256" key="6">
    <source>
        <dbReference type="SAM" id="Coils"/>
    </source>
</evidence>
<keyword evidence="2 3" id="KW-0143">Chaperone</keyword>
<dbReference type="SUPFAM" id="SSF58014">
    <property type="entry name" value="Coiled-coil domain of nucleotide exchange factor GrpE"/>
    <property type="match status" value="1"/>
</dbReference>
<comment type="subunit">
    <text evidence="3">Homodimer.</text>
</comment>
<keyword evidence="3" id="KW-0963">Cytoplasm</keyword>
<name>A0ABM7GBU2_9GAMM</name>
<keyword evidence="6" id="KW-0175">Coiled coil</keyword>
<evidence type="ECO:0000313" key="9">
    <source>
        <dbReference type="Proteomes" id="UP000289555"/>
    </source>
</evidence>
<comment type="similarity">
    <text evidence="1 3 5">Belongs to the GrpE family.</text>
</comment>
<accession>A0ABM7GBU2</accession>
<reference evidence="9" key="1">
    <citation type="journal article" date="2019" name="Microbiol. Resour. Announc.">
        <title>Complete Genome Sequence of Halomonas olivaria, a Moderately Halophilic Bacterium Isolated from Olive Processing Effluents, Obtained by Nanopore Sequencing.</title>
        <authorList>
            <person name="Nagata S."/>
            <person name="Ii K.M."/>
            <person name="Tsukimi T."/>
            <person name="Miura M.C."/>
            <person name="Galipon J."/>
            <person name="Arakawa K."/>
        </authorList>
    </citation>
    <scope>NUCLEOTIDE SEQUENCE [LARGE SCALE GENOMIC DNA]</scope>
    <source>
        <strain evidence="9">TYRC17</strain>
    </source>
</reference>
<sequence length="229" mass="25475">MAKEPQTPLDDELTRHEHEAEGAEQAAEKVAEERLMEGELEGLINDEEPLEGSSDNPEAEMLAAQVDELEQSLAEAKDQALRAAAEAQNVRRRAEQEAEKARKFALEKFVKELLPVVDSLEKALETMEEGASEVHREGVSMTLKMQLDVLNKFGVESIEPHGEPFDPQVHEAMTMVPNPDLDPNTVMDVMQKGYLLNGRLVRPAMVVVSKKPIKPLATQSVQRECEKSP</sequence>
<dbReference type="InterPro" id="IPR009012">
    <property type="entry name" value="GrpE_head"/>
</dbReference>
<evidence type="ECO:0000256" key="7">
    <source>
        <dbReference type="SAM" id="MobiDB-lite"/>
    </source>
</evidence>
<evidence type="ECO:0000313" key="8">
    <source>
        <dbReference type="EMBL" id="BBI48028.1"/>
    </source>
</evidence>
<keyword evidence="3 4" id="KW-0346">Stress response</keyword>
<dbReference type="PANTHER" id="PTHR21237">
    <property type="entry name" value="GRPE PROTEIN"/>
    <property type="match status" value="1"/>
</dbReference>
<dbReference type="NCBIfam" id="NF010738">
    <property type="entry name" value="PRK14140.1"/>
    <property type="match status" value="1"/>
</dbReference>
<evidence type="ECO:0000256" key="3">
    <source>
        <dbReference type="HAMAP-Rule" id="MF_01151"/>
    </source>
</evidence>
<dbReference type="CDD" id="cd00446">
    <property type="entry name" value="GrpE"/>
    <property type="match status" value="1"/>
</dbReference>
<dbReference type="NCBIfam" id="NF010737">
    <property type="entry name" value="PRK14139.1"/>
    <property type="match status" value="1"/>
</dbReference>
<dbReference type="InterPro" id="IPR013805">
    <property type="entry name" value="GrpE_CC"/>
</dbReference>
<dbReference type="HAMAP" id="MF_01151">
    <property type="entry name" value="GrpE"/>
    <property type="match status" value="1"/>
</dbReference>
<feature type="compositionally biased region" description="Acidic residues" evidence="7">
    <location>
        <begin position="38"/>
        <end position="50"/>
    </location>
</feature>
<keyword evidence="9" id="KW-1185">Reference proteome</keyword>
<protein>
    <recommendedName>
        <fullName evidence="3 4">Protein GrpE</fullName>
    </recommendedName>
    <alternativeName>
        <fullName evidence="3">HSP-70 cofactor</fullName>
    </alternativeName>
</protein>
<dbReference type="Gene3D" id="3.90.20.20">
    <property type="match status" value="1"/>
</dbReference>
<dbReference type="PRINTS" id="PR00773">
    <property type="entry name" value="GRPEPROTEIN"/>
</dbReference>
<dbReference type="PANTHER" id="PTHR21237:SF23">
    <property type="entry name" value="GRPE PROTEIN HOMOLOG, MITOCHONDRIAL"/>
    <property type="match status" value="1"/>
</dbReference>
<dbReference type="Proteomes" id="UP000289555">
    <property type="component" value="Chromosome"/>
</dbReference>
<evidence type="ECO:0000256" key="4">
    <source>
        <dbReference type="RuleBase" id="RU000639"/>
    </source>
</evidence>
<dbReference type="Pfam" id="PF01025">
    <property type="entry name" value="GrpE"/>
    <property type="match status" value="1"/>
</dbReference>
<organism evidence="8 9">
    <name type="scientific">Vreelandella olivaria</name>
    <dbReference type="NCBI Taxonomy" id="390919"/>
    <lineage>
        <taxon>Bacteria</taxon>
        <taxon>Pseudomonadati</taxon>
        <taxon>Pseudomonadota</taxon>
        <taxon>Gammaproteobacteria</taxon>
        <taxon>Oceanospirillales</taxon>
        <taxon>Halomonadaceae</taxon>
        <taxon>Vreelandella</taxon>
    </lineage>
</organism>
<evidence type="ECO:0000256" key="5">
    <source>
        <dbReference type="RuleBase" id="RU004478"/>
    </source>
</evidence>